<evidence type="ECO:0000313" key="5">
    <source>
        <dbReference type="Proteomes" id="UP001556220"/>
    </source>
</evidence>
<evidence type="ECO:0000313" key="4">
    <source>
        <dbReference type="EMBL" id="MEW9571984.1"/>
    </source>
</evidence>
<dbReference type="PRINTS" id="PR00111">
    <property type="entry name" value="ABHYDROLASE"/>
</dbReference>
<reference evidence="4 5" key="1">
    <citation type="submission" date="2024-06" db="EMBL/GenBank/DDBJ databases">
        <authorList>
            <person name="Woo H."/>
        </authorList>
    </citation>
    <scope>NUCLEOTIDE SEQUENCE [LARGE SCALE GENOMIC DNA]</scope>
    <source>
        <strain evidence="4 5">Si-c</strain>
    </source>
</reference>
<dbReference type="GO" id="GO:0016787">
    <property type="term" value="F:hydrolase activity"/>
    <property type="evidence" value="ECO:0007669"/>
    <property type="project" value="UniProtKB-KW"/>
</dbReference>
<dbReference type="Pfam" id="PF00561">
    <property type="entry name" value="Abhydrolase_1"/>
    <property type="match status" value="1"/>
</dbReference>
<dbReference type="PANTHER" id="PTHR43798">
    <property type="entry name" value="MONOACYLGLYCEROL LIPASE"/>
    <property type="match status" value="1"/>
</dbReference>
<feature type="domain" description="AB hydrolase-1" evidence="3">
    <location>
        <begin position="27"/>
        <end position="132"/>
    </location>
</feature>
<dbReference type="PANTHER" id="PTHR43798:SF14">
    <property type="entry name" value="SERINE HYDROLASE-LIKE PROTEIN DDB_G0286239"/>
    <property type="match status" value="1"/>
</dbReference>
<dbReference type="InterPro" id="IPR029058">
    <property type="entry name" value="AB_hydrolase_fold"/>
</dbReference>
<gene>
    <name evidence="4" type="ORF">ABQJ54_09475</name>
</gene>
<dbReference type="SUPFAM" id="SSF53474">
    <property type="entry name" value="alpha/beta-Hydrolases"/>
    <property type="match status" value="1"/>
</dbReference>
<keyword evidence="5" id="KW-1185">Reference proteome</keyword>
<dbReference type="InterPro" id="IPR050266">
    <property type="entry name" value="AB_hydrolase_sf"/>
</dbReference>
<sequence>MTSPRERRIALPHLTLAALEWGDSAAPPVVALHGWLDNAASFSALAPLLAPHWRVIALELPGHGHSGHLPAGSSYHYTDHMRTVLTALDALELPRCALLGHSLGAGIASLAAAAAPERIERLWLIEGLGPLGDDGTHTLQRYRDALAKPPADGKALRVFRDVDQAISARVIASGLRAELARPIVARGLHEADGGWRWRSDPRLVRPTAIRLAEAQIHALLAGIEAPTALLLSQPATPYLPAAMMLARAACVPRIAVEHMAGGHHLQLEHPQAVAQWLLRHANS</sequence>
<comment type="similarity">
    <text evidence="1">Belongs to the AB hydrolase superfamily.</text>
</comment>
<comment type="caution">
    <text evidence="4">The sequence shown here is derived from an EMBL/GenBank/DDBJ whole genome shotgun (WGS) entry which is preliminary data.</text>
</comment>
<dbReference type="EMBL" id="JBFOHK010000002">
    <property type="protein sequence ID" value="MEW9571984.1"/>
    <property type="molecule type" value="Genomic_DNA"/>
</dbReference>
<dbReference type="InterPro" id="IPR000073">
    <property type="entry name" value="AB_hydrolase_1"/>
</dbReference>
<evidence type="ECO:0000259" key="3">
    <source>
        <dbReference type="Pfam" id="PF00561"/>
    </source>
</evidence>
<organism evidence="4 5">
    <name type="scientific">Rhodanobacter lycopersici</name>
    <dbReference type="NCBI Taxonomy" id="3162487"/>
    <lineage>
        <taxon>Bacteria</taxon>
        <taxon>Pseudomonadati</taxon>
        <taxon>Pseudomonadota</taxon>
        <taxon>Gammaproteobacteria</taxon>
        <taxon>Lysobacterales</taxon>
        <taxon>Rhodanobacteraceae</taxon>
        <taxon>Rhodanobacter</taxon>
    </lineage>
</organism>
<protein>
    <submittedName>
        <fullName evidence="4">Alpha/beta fold hydrolase</fullName>
    </submittedName>
</protein>
<evidence type="ECO:0000256" key="2">
    <source>
        <dbReference type="ARBA" id="ARBA00022801"/>
    </source>
</evidence>
<keyword evidence="2 4" id="KW-0378">Hydrolase</keyword>
<dbReference type="Gene3D" id="3.40.50.1820">
    <property type="entry name" value="alpha/beta hydrolase"/>
    <property type="match status" value="1"/>
</dbReference>
<dbReference type="Proteomes" id="UP001556220">
    <property type="component" value="Unassembled WGS sequence"/>
</dbReference>
<accession>A0ABV3QEH9</accession>
<dbReference type="RefSeq" id="WP_367854046.1">
    <property type="nucleotide sequence ID" value="NZ_JBFOHK010000002.1"/>
</dbReference>
<proteinExistence type="inferred from homology"/>
<name>A0ABV3QEH9_9GAMM</name>
<evidence type="ECO:0000256" key="1">
    <source>
        <dbReference type="ARBA" id="ARBA00008645"/>
    </source>
</evidence>